<dbReference type="RefSeq" id="WP_166227078.1">
    <property type="nucleotide sequence ID" value="NZ_CP049989.1"/>
</dbReference>
<gene>
    <name evidence="2" type="ORF">G9Q37_10125</name>
</gene>
<organism evidence="2 3">
    <name type="scientific">Hydrogenophaga crocea</name>
    <dbReference type="NCBI Taxonomy" id="2716225"/>
    <lineage>
        <taxon>Bacteria</taxon>
        <taxon>Pseudomonadati</taxon>
        <taxon>Pseudomonadota</taxon>
        <taxon>Betaproteobacteria</taxon>
        <taxon>Burkholderiales</taxon>
        <taxon>Comamonadaceae</taxon>
        <taxon>Hydrogenophaga</taxon>
    </lineage>
</organism>
<dbReference type="PROSITE" id="PS51257">
    <property type="entry name" value="PROKAR_LIPOPROTEIN"/>
    <property type="match status" value="1"/>
</dbReference>
<evidence type="ECO:0000313" key="2">
    <source>
        <dbReference type="EMBL" id="QIM52476.1"/>
    </source>
</evidence>
<protein>
    <recommendedName>
        <fullName evidence="4">Lipoprotein</fullName>
    </recommendedName>
</protein>
<feature type="signal peptide" evidence="1">
    <location>
        <begin position="1"/>
        <end position="21"/>
    </location>
</feature>
<dbReference type="KEGG" id="hcz:G9Q37_10125"/>
<dbReference type="Proteomes" id="UP000503162">
    <property type="component" value="Chromosome"/>
</dbReference>
<keyword evidence="1" id="KW-0732">Signal</keyword>
<dbReference type="EMBL" id="CP049989">
    <property type="protein sequence ID" value="QIM52476.1"/>
    <property type="molecule type" value="Genomic_DNA"/>
</dbReference>
<keyword evidence="3" id="KW-1185">Reference proteome</keyword>
<evidence type="ECO:0000256" key="1">
    <source>
        <dbReference type="SAM" id="SignalP"/>
    </source>
</evidence>
<proteinExistence type="predicted"/>
<evidence type="ECO:0000313" key="3">
    <source>
        <dbReference type="Proteomes" id="UP000503162"/>
    </source>
</evidence>
<accession>A0A6G8IHH9</accession>
<reference evidence="2 3" key="1">
    <citation type="submission" date="2020-03" db="EMBL/GenBank/DDBJ databases">
        <title>Hydrogenophaga sp. nov. isolated from cyanobacterial mat.</title>
        <authorList>
            <person name="Thorat V."/>
            <person name="Kirdat K."/>
            <person name="Tiwarekar B."/>
            <person name="Costa E.D."/>
            <person name="Yadav A."/>
        </authorList>
    </citation>
    <scope>NUCLEOTIDE SEQUENCE [LARGE SCALE GENOMIC DNA]</scope>
    <source>
        <strain evidence="2 3">BA0156</strain>
    </source>
</reference>
<evidence type="ECO:0008006" key="4">
    <source>
        <dbReference type="Google" id="ProtNLM"/>
    </source>
</evidence>
<feature type="chain" id="PRO_5026207133" description="Lipoprotein" evidence="1">
    <location>
        <begin position="22"/>
        <end position="220"/>
    </location>
</feature>
<sequence length="220" mass="22879">MKRLSLSLPACALSLALAACSSNPPPPAWQTTARSGLDAAAIAWLEGRDAVEAAEFGRARAALARTGQPGLVARAELHRCALRVATLDFGPCTGFSALAVDAAPDDAAYARYLSNAPLPGDAERLPPAHRAALLAADAATALQHVDDPVTRLVAAGAALQRGQASPALQRLAADTASEQGWSRPLLAWLMVQQRAALAAGDTATVERLQRRIDTVAPRAR</sequence>
<dbReference type="AlphaFoldDB" id="A0A6G8IHH9"/>
<name>A0A6G8IHH9_9BURK</name>